<comment type="caution">
    <text evidence="3">The sequence shown here is derived from an EMBL/GenBank/DDBJ whole genome shotgun (WGS) entry which is preliminary data.</text>
</comment>
<evidence type="ECO:0000313" key="3">
    <source>
        <dbReference type="EMBL" id="PVH27163.1"/>
    </source>
</evidence>
<name>A0A2T8HP40_9SPHI</name>
<reference evidence="3 4" key="1">
    <citation type="submission" date="2018-04" db="EMBL/GenBank/DDBJ databases">
        <title>Sphingobacterium cortibacter sp. nov.</title>
        <authorList>
            <person name="Li Y."/>
        </authorList>
    </citation>
    <scope>NUCLEOTIDE SEQUENCE [LARGE SCALE GENOMIC DNA]</scope>
    <source>
        <strain evidence="3 4">2c-3</strain>
    </source>
</reference>
<dbReference type="Gene3D" id="3.30.230.30">
    <property type="entry name" value="Impact, N-terminal domain"/>
    <property type="match status" value="1"/>
</dbReference>
<dbReference type="OrthoDB" id="9813771at2"/>
<dbReference type="InterPro" id="IPR001498">
    <property type="entry name" value="Impact_N"/>
</dbReference>
<dbReference type="InterPro" id="IPR036956">
    <property type="entry name" value="Impact_N_sf"/>
</dbReference>
<dbReference type="PROSITE" id="PS00910">
    <property type="entry name" value="UPF0029"/>
    <property type="match status" value="1"/>
</dbReference>
<dbReference type="Proteomes" id="UP000245627">
    <property type="component" value="Unassembled WGS sequence"/>
</dbReference>
<evidence type="ECO:0000256" key="1">
    <source>
        <dbReference type="ARBA" id="ARBA00007665"/>
    </source>
</evidence>
<dbReference type="GO" id="GO:0005737">
    <property type="term" value="C:cytoplasm"/>
    <property type="evidence" value="ECO:0007669"/>
    <property type="project" value="TreeGrafter"/>
</dbReference>
<dbReference type="SUPFAM" id="SSF54211">
    <property type="entry name" value="Ribosomal protein S5 domain 2-like"/>
    <property type="match status" value="1"/>
</dbReference>
<dbReference type="InterPro" id="IPR023582">
    <property type="entry name" value="Impact"/>
</dbReference>
<dbReference type="AlphaFoldDB" id="A0A2T8HP40"/>
<dbReference type="PANTHER" id="PTHR16301:SF20">
    <property type="entry name" value="IMPACT FAMILY MEMBER YIGZ"/>
    <property type="match status" value="1"/>
</dbReference>
<sequence>MSLFNDTYRTIGQTYEGIFRDKGSKFMAYAYQFEEESQLKEIIAELKLLHPKARHHCYAYRLTPDRSVFRINDDGEPSGTAGRPILNVLLSSDLTNVLVVVVRYFGGTLLGVPGLINAYKSATQIALEEAEILEKTQDDVYEVQFPYLQMNDIMRIIKEENATILEQEFDNDCLIRIAIRKMQVNAIVSRLEKVEQIKLRYLKTV</sequence>
<feature type="domain" description="Impact N-terminal" evidence="2">
    <location>
        <begin position="22"/>
        <end position="126"/>
    </location>
</feature>
<dbReference type="InterPro" id="IPR035647">
    <property type="entry name" value="EFG_III/V"/>
</dbReference>
<dbReference type="Gene3D" id="3.30.70.240">
    <property type="match status" value="1"/>
</dbReference>
<accession>A0A2T8HP40</accession>
<dbReference type="GO" id="GO:0006446">
    <property type="term" value="P:regulation of translational initiation"/>
    <property type="evidence" value="ECO:0007669"/>
    <property type="project" value="TreeGrafter"/>
</dbReference>
<dbReference type="InterPro" id="IPR020569">
    <property type="entry name" value="UPF0029_Impact_CS"/>
</dbReference>
<dbReference type="SUPFAM" id="SSF54980">
    <property type="entry name" value="EF-G C-terminal domain-like"/>
    <property type="match status" value="1"/>
</dbReference>
<evidence type="ECO:0000259" key="2">
    <source>
        <dbReference type="Pfam" id="PF01205"/>
    </source>
</evidence>
<organism evidence="3 4">
    <name type="scientific">Sphingobacterium corticibacter</name>
    <dbReference type="NCBI Taxonomy" id="2171749"/>
    <lineage>
        <taxon>Bacteria</taxon>
        <taxon>Pseudomonadati</taxon>
        <taxon>Bacteroidota</taxon>
        <taxon>Sphingobacteriia</taxon>
        <taxon>Sphingobacteriales</taxon>
        <taxon>Sphingobacteriaceae</taxon>
        <taxon>Sphingobacterium</taxon>
    </lineage>
</organism>
<dbReference type="PANTHER" id="PTHR16301">
    <property type="entry name" value="IMPACT-RELATED"/>
    <property type="match status" value="1"/>
</dbReference>
<gene>
    <name evidence="3" type="ORF">DC487_02735</name>
</gene>
<dbReference type="Pfam" id="PF01205">
    <property type="entry name" value="Impact_N"/>
    <property type="match status" value="1"/>
</dbReference>
<comment type="similarity">
    <text evidence="1">Belongs to the IMPACT family.</text>
</comment>
<evidence type="ECO:0000313" key="4">
    <source>
        <dbReference type="Proteomes" id="UP000245627"/>
    </source>
</evidence>
<proteinExistence type="inferred from homology"/>
<dbReference type="InterPro" id="IPR020568">
    <property type="entry name" value="Ribosomal_Su5_D2-typ_SF"/>
</dbReference>
<protein>
    <submittedName>
        <fullName evidence="3">YigZ family protein</fullName>
    </submittedName>
</protein>
<dbReference type="EMBL" id="QDKG01000001">
    <property type="protein sequence ID" value="PVH27163.1"/>
    <property type="molecule type" value="Genomic_DNA"/>
</dbReference>
<keyword evidence="4" id="KW-1185">Reference proteome</keyword>